<dbReference type="Pfam" id="PF08877">
    <property type="entry name" value="MepB-like"/>
    <property type="match status" value="1"/>
</dbReference>
<dbReference type="RefSeq" id="WP_229355403.1">
    <property type="nucleotide sequence ID" value="NZ_BAABAO010000014.1"/>
</dbReference>
<accession>A0ABP7YSV0</accession>
<name>A0ABP7YSV0_9FLAO</name>
<dbReference type="InterPro" id="IPR011235">
    <property type="entry name" value="MepB-like"/>
</dbReference>
<evidence type="ECO:0000313" key="2">
    <source>
        <dbReference type="Proteomes" id="UP001501333"/>
    </source>
</evidence>
<dbReference type="InterPro" id="IPR038231">
    <property type="entry name" value="MepB-like_sf"/>
</dbReference>
<dbReference type="EMBL" id="BAABAO010000014">
    <property type="protein sequence ID" value="GAA4140432.1"/>
    <property type="molecule type" value="Genomic_DNA"/>
</dbReference>
<dbReference type="Proteomes" id="UP001501333">
    <property type="component" value="Unassembled WGS sequence"/>
</dbReference>
<gene>
    <name evidence="1" type="ORF">GCM10022250_40950</name>
</gene>
<proteinExistence type="predicted"/>
<keyword evidence="2" id="KW-1185">Reference proteome</keyword>
<reference evidence="2" key="1">
    <citation type="journal article" date="2019" name="Int. J. Syst. Evol. Microbiol.">
        <title>The Global Catalogue of Microorganisms (GCM) 10K type strain sequencing project: providing services to taxonomists for standard genome sequencing and annotation.</title>
        <authorList>
            <consortium name="The Broad Institute Genomics Platform"/>
            <consortium name="The Broad Institute Genome Sequencing Center for Infectious Disease"/>
            <person name="Wu L."/>
            <person name="Ma J."/>
        </authorList>
    </citation>
    <scope>NUCLEOTIDE SEQUENCE [LARGE SCALE GENOMIC DNA]</scope>
    <source>
        <strain evidence="2">JCM 17386</strain>
    </source>
</reference>
<organism evidence="1 2">
    <name type="scientific">Flavobacterium chungbukense</name>
    <dbReference type="NCBI Taxonomy" id="877464"/>
    <lineage>
        <taxon>Bacteria</taxon>
        <taxon>Pseudomonadati</taxon>
        <taxon>Bacteroidota</taxon>
        <taxon>Flavobacteriia</taxon>
        <taxon>Flavobacteriales</taxon>
        <taxon>Flavobacteriaceae</taxon>
        <taxon>Flavobacterium</taxon>
    </lineage>
</organism>
<evidence type="ECO:0000313" key="1">
    <source>
        <dbReference type="EMBL" id="GAA4140432.1"/>
    </source>
</evidence>
<protein>
    <submittedName>
        <fullName evidence="1">Mep operon protein MepB</fullName>
    </submittedName>
</protein>
<sequence length="175" mass="20434">MNFTISTIDSKSIATDLFSAKEIIFDKAGLELTDLQKENESGEYSAFRFSLDNKNICYREAKITPTKTGQFVTLWKRNDNGIIEPFDANDSIDFVIVSVRKDQNWGQFIFPKKTLLEKGVFSTEKKEGIRATRVYPPWDETKSKQAQKTQKWQLDYFFHFTNNQIDFDQLKKIFS</sequence>
<dbReference type="PIRSF" id="PIRSF032285">
    <property type="entry name" value="UCP032285"/>
    <property type="match status" value="1"/>
</dbReference>
<comment type="caution">
    <text evidence="1">The sequence shown here is derived from an EMBL/GenBank/DDBJ whole genome shotgun (WGS) entry which is preliminary data.</text>
</comment>
<dbReference type="Gene3D" id="3.40.1350.140">
    <property type="entry name" value="MepB-like"/>
    <property type="match status" value="1"/>
</dbReference>